<dbReference type="EMBL" id="JAGGLL010000012">
    <property type="protein sequence ID" value="MBP2022089.1"/>
    <property type="molecule type" value="Genomic_DNA"/>
</dbReference>
<dbReference type="SUPFAM" id="SSF50341">
    <property type="entry name" value="CheW-like"/>
    <property type="match status" value="1"/>
</dbReference>
<dbReference type="Gene3D" id="2.30.30.40">
    <property type="entry name" value="SH3 Domains"/>
    <property type="match status" value="1"/>
</dbReference>
<name>A0ABS4K2T0_9CLOT</name>
<comment type="caution">
    <text evidence="4">The sequence shown here is derived from an EMBL/GenBank/DDBJ whole genome shotgun (WGS) entry which is preliminary data.</text>
</comment>
<feature type="domain" description="CheW-like" evidence="3">
    <location>
        <begin position="171"/>
        <end position="301"/>
    </location>
</feature>
<reference evidence="4 5" key="1">
    <citation type="submission" date="2021-03" db="EMBL/GenBank/DDBJ databases">
        <title>Genomic Encyclopedia of Type Strains, Phase IV (KMG-IV): sequencing the most valuable type-strain genomes for metagenomic binning, comparative biology and taxonomic classification.</title>
        <authorList>
            <person name="Goeker M."/>
        </authorList>
    </citation>
    <scope>NUCLEOTIDE SEQUENCE [LARGE SCALE GENOMIC DNA]</scope>
    <source>
        <strain evidence="4 5">DSM 28650</strain>
    </source>
</reference>
<dbReference type="Gene3D" id="3.30.565.10">
    <property type="entry name" value="Histidine kinase-like ATPase, C-terminal domain"/>
    <property type="match status" value="1"/>
</dbReference>
<comment type="catalytic activity">
    <reaction evidence="1">
        <text>ATP + protein L-histidine = ADP + protein N-phospho-L-histidine.</text>
        <dbReference type="EC" id="2.7.13.3"/>
    </reaction>
</comment>
<dbReference type="Pfam" id="PF01584">
    <property type="entry name" value="CheW"/>
    <property type="match status" value="1"/>
</dbReference>
<evidence type="ECO:0000256" key="1">
    <source>
        <dbReference type="ARBA" id="ARBA00000085"/>
    </source>
</evidence>
<dbReference type="PROSITE" id="PS50851">
    <property type="entry name" value="CHEW"/>
    <property type="match status" value="1"/>
</dbReference>
<dbReference type="InterPro" id="IPR051315">
    <property type="entry name" value="Bact_Chemotaxis_CheA"/>
</dbReference>
<dbReference type="PANTHER" id="PTHR43395:SF1">
    <property type="entry name" value="CHEMOTAXIS PROTEIN CHEA"/>
    <property type="match status" value="1"/>
</dbReference>
<keyword evidence="4" id="KW-0808">Transferase</keyword>
<evidence type="ECO:0000259" key="3">
    <source>
        <dbReference type="PROSITE" id="PS50851"/>
    </source>
</evidence>
<dbReference type="GO" id="GO:0004673">
    <property type="term" value="F:protein histidine kinase activity"/>
    <property type="evidence" value="ECO:0007669"/>
    <property type="project" value="UniProtKB-EC"/>
</dbReference>
<keyword evidence="4" id="KW-0418">Kinase</keyword>
<proteinExistence type="predicted"/>
<dbReference type="Proteomes" id="UP001519308">
    <property type="component" value="Unassembled WGS sequence"/>
</dbReference>
<dbReference type="SMART" id="SM00260">
    <property type="entry name" value="CheW"/>
    <property type="match status" value="1"/>
</dbReference>
<dbReference type="InterPro" id="IPR036890">
    <property type="entry name" value="HATPase_C_sf"/>
</dbReference>
<dbReference type="PANTHER" id="PTHR43395">
    <property type="entry name" value="SENSOR HISTIDINE KINASE CHEA"/>
    <property type="match status" value="1"/>
</dbReference>
<dbReference type="InterPro" id="IPR036061">
    <property type="entry name" value="CheW-like_dom_sf"/>
</dbReference>
<gene>
    <name evidence="4" type="ORF">J2Z44_001890</name>
</gene>
<dbReference type="RefSeq" id="WP_161624474.1">
    <property type="nucleotide sequence ID" value="NZ_JAGGLL010000012.1"/>
</dbReference>
<organism evidence="4 5">
    <name type="scientific">Clostridium punense</name>
    <dbReference type="NCBI Taxonomy" id="1054297"/>
    <lineage>
        <taxon>Bacteria</taxon>
        <taxon>Bacillati</taxon>
        <taxon>Bacillota</taxon>
        <taxon>Clostridia</taxon>
        <taxon>Eubacteriales</taxon>
        <taxon>Clostridiaceae</taxon>
        <taxon>Clostridium</taxon>
    </lineage>
</organism>
<dbReference type="EC" id="2.7.13.3" evidence="2"/>
<sequence>MKTVFASISEIFETHYKRYNEHIHIAIEGEETEIESSMVSICEYLVRIFIQKIIQGHNDIPNKTEQNQKNSDQNLTIKASSDLKNLILSIESNFSDFNFENILKILNRKNININYMSEKEIHDLLELTNCLPNFQDIINAKTTVAMLGGNIEILGEKTIQINISIPISCSITKALLVTVADQTFAIPLDYIQTIINKDSVDIKNACNSELILYMKEAIPLIRVAEKLDLIQCNSNSSCILIVSVNNRIYALLVDSLLDETDVVIKPKAEVLNDVHELRGTTILGDGNITLVLDVPALVCEN</sequence>
<keyword evidence="5" id="KW-1185">Reference proteome</keyword>
<dbReference type="InterPro" id="IPR002545">
    <property type="entry name" value="CheW-lke_dom"/>
</dbReference>
<evidence type="ECO:0000313" key="5">
    <source>
        <dbReference type="Proteomes" id="UP001519308"/>
    </source>
</evidence>
<evidence type="ECO:0000313" key="4">
    <source>
        <dbReference type="EMBL" id="MBP2022089.1"/>
    </source>
</evidence>
<evidence type="ECO:0000256" key="2">
    <source>
        <dbReference type="ARBA" id="ARBA00012438"/>
    </source>
</evidence>
<accession>A0ABS4K2T0</accession>
<protein>
    <recommendedName>
        <fullName evidence="2">histidine kinase</fullName>
        <ecNumber evidence="2">2.7.13.3</ecNumber>
    </recommendedName>
</protein>